<evidence type="ECO:0000256" key="5">
    <source>
        <dbReference type="ARBA" id="ARBA00022723"/>
    </source>
</evidence>
<protein>
    <recommendedName>
        <fullName evidence="2 9">Heme chaperone HemW</fullName>
    </recommendedName>
</protein>
<keyword evidence="7 9" id="KW-0411">Iron-sulfur</keyword>
<evidence type="ECO:0000259" key="10">
    <source>
        <dbReference type="PROSITE" id="PS51918"/>
    </source>
</evidence>
<dbReference type="InterPro" id="IPR058240">
    <property type="entry name" value="rSAM_sf"/>
</dbReference>
<comment type="subcellular location">
    <subcellularLocation>
        <location evidence="9">Cytoplasm</location>
    </subcellularLocation>
</comment>
<comment type="similarity">
    <text evidence="1">Belongs to the anaerobic coproporphyrinogen-III oxidase family. HemW subfamily.</text>
</comment>
<dbReference type="Pfam" id="PF04055">
    <property type="entry name" value="Radical_SAM"/>
    <property type="match status" value="1"/>
</dbReference>
<evidence type="ECO:0000256" key="3">
    <source>
        <dbReference type="ARBA" id="ARBA00022617"/>
    </source>
</evidence>
<keyword evidence="9" id="KW-0004">4Fe-4S</keyword>
<dbReference type="PROSITE" id="PS51918">
    <property type="entry name" value="RADICAL_SAM"/>
    <property type="match status" value="1"/>
</dbReference>
<dbReference type="PANTHER" id="PTHR13932:SF5">
    <property type="entry name" value="RADICAL S-ADENOSYL METHIONINE DOMAIN-CONTAINING PROTEIN 1, MITOCHONDRIAL"/>
    <property type="match status" value="1"/>
</dbReference>
<keyword evidence="3 9" id="KW-0349">Heme</keyword>
<dbReference type="SMART" id="SM00729">
    <property type="entry name" value="Elp3"/>
    <property type="match status" value="1"/>
</dbReference>
<reference evidence="12" key="1">
    <citation type="journal article" date="2019" name="Int. J. Syst. Evol. Microbiol.">
        <title>The Global Catalogue of Microorganisms (GCM) 10K type strain sequencing project: providing services to taxonomists for standard genome sequencing and annotation.</title>
        <authorList>
            <consortium name="The Broad Institute Genomics Platform"/>
            <consortium name="The Broad Institute Genome Sequencing Center for Infectious Disease"/>
            <person name="Wu L."/>
            <person name="Ma J."/>
        </authorList>
    </citation>
    <scope>NUCLEOTIDE SEQUENCE [LARGE SCALE GENOMIC DNA]</scope>
    <source>
        <strain evidence="12">CCM 8725</strain>
    </source>
</reference>
<dbReference type="InterPro" id="IPR007197">
    <property type="entry name" value="rSAM"/>
</dbReference>
<dbReference type="InterPro" id="IPR006638">
    <property type="entry name" value="Elp3/MiaA/NifB-like_rSAM"/>
</dbReference>
<proteinExistence type="inferred from homology"/>
<evidence type="ECO:0000256" key="9">
    <source>
        <dbReference type="RuleBase" id="RU364116"/>
    </source>
</evidence>
<gene>
    <name evidence="11" type="primary">hemW</name>
    <name evidence="11" type="ORF">ACFSX3_16350</name>
</gene>
<dbReference type="EMBL" id="JBHUKY010000026">
    <property type="protein sequence ID" value="MFD2411460.1"/>
    <property type="molecule type" value="Genomic_DNA"/>
</dbReference>
<keyword evidence="4 9" id="KW-0949">S-adenosyl-L-methionine</keyword>
<keyword evidence="6 9" id="KW-0408">Iron</keyword>
<dbReference type="CDD" id="cd01335">
    <property type="entry name" value="Radical_SAM"/>
    <property type="match status" value="1"/>
</dbReference>
<sequence>MAVKTTTRESFYNVYPHRDPICVSHYPNPVTEVTPADIYGTMGLGDQPPAHNVGAVYVHVPFCASVCIFCPFNKMAYQEKQVEQYMEAVKAEIGIYASSPYGSQSTISAVTFGGGTPSALSAERMVEMLKSVQANYRVTPDAQISFEGSPATLTLEKMQAIRAQGANRISIGIQTFNDKMGHHLRMSHDSRRAFEVLEEAKEAGFENIGIDLMYNLPEQTMEEWLEDVRTAVRLGIDHITVFSLCVVPFTALFKMIKEGKIPPTGSVELEVDMYLEAKRLLQEEGYVQYSVWDFAKPGFEDRHVLLYYTQQKDLFAHGPAAFGYVNKLMYINQGDIQDYSDRLQQQLLSVFIASQADDLEAMHGMMAKGLRMLSVKRKDFAGMFGYQPEEVFGQTIDELVAKGLLETDEHEIRLSARGIVWGNNVCKEFFSEANQQTFESRVKLARGQKPAEAAGEELKG</sequence>
<dbReference type="InterPro" id="IPR034505">
    <property type="entry name" value="Coproporphyrinogen-III_oxidase"/>
</dbReference>
<keyword evidence="5 9" id="KW-0479">Metal-binding</keyword>
<dbReference type="SFLD" id="SFLDG01082">
    <property type="entry name" value="B12-binding_domain_containing"/>
    <property type="match status" value="1"/>
</dbReference>
<keyword evidence="8 9" id="KW-0143">Chaperone</keyword>
<keyword evidence="12" id="KW-1185">Reference proteome</keyword>
<dbReference type="SFLD" id="SFLDS00029">
    <property type="entry name" value="Radical_SAM"/>
    <property type="match status" value="1"/>
</dbReference>
<dbReference type="RefSeq" id="WP_209991695.1">
    <property type="nucleotide sequence ID" value="NZ_JBHSVQ010000001.1"/>
</dbReference>
<comment type="function">
    <text evidence="9">Probably acts as a heme chaperone, transferring heme to an unknown acceptor. Binds one molecule of heme per monomer, possibly covalently. Binds 1 [4Fe-4S] cluster. The cluster is coordinated with 3 cysteines and an exchangeable S-adenosyl-L-methionine.</text>
</comment>
<dbReference type="NCBIfam" id="TIGR00539">
    <property type="entry name" value="hemN_rel"/>
    <property type="match status" value="1"/>
</dbReference>
<accession>A0ABW5FBV0</accession>
<evidence type="ECO:0000313" key="12">
    <source>
        <dbReference type="Proteomes" id="UP001597448"/>
    </source>
</evidence>
<evidence type="ECO:0000256" key="2">
    <source>
        <dbReference type="ARBA" id="ARBA00017228"/>
    </source>
</evidence>
<evidence type="ECO:0000256" key="6">
    <source>
        <dbReference type="ARBA" id="ARBA00023004"/>
    </source>
</evidence>
<feature type="domain" description="Radical SAM core" evidence="10">
    <location>
        <begin position="48"/>
        <end position="284"/>
    </location>
</feature>
<dbReference type="InterPro" id="IPR010723">
    <property type="entry name" value="HemN_C"/>
</dbReference>
<organism evidence="11 12">
    <name type="scientific">Paenibacillus rhizoplanae</name>
    <dbReference type="NCBI Taxonomy" id="1917181"/>
    <lineage>
        <taxon>Bacteria</taxon>
        <taxon>Bacillati</taxon>
        <taxon>Bacillota</taxon>
        <taxon>Bacilli</taxon>
        <taxon>Bacillales</taxon>
        <taxon>Paenibacillaceae</taxon>
        <taxon>Paenibacillus</taxon>
    </lineage>
</organism>
<dbReference type="Pfam" id="PF06969">
    <property type="entry name" value="HemN_C"/>
    <property type="match status" value="1"/>
</dbReference>
<comment type="caution">
    <text evidence="11">The sequence shown here is derived from an EMBL/GenBank/DDBJ whole genome shotgun (WGS) entry which is preliminary data.</text>
</comment>
<evidence type="ECO:0000313" key="11">
    <source>
        <dbReference type="EMBL" id="MFD2411460.1"/>
    </source>
</evidence>
<dbReference type="PANTHER" id="PTHR13932">
    <property type="entry name" value="COPROPORPHYRINIGEN III OXIDASE"/>
    <property type="match status" value="1"/>
</dbReference>
<dbReference type="InterPro" id="IPR004559">
    <property type="entry name" value="HemW-like"/>
</dbReference>
<dbReference type="SFLD" id="SFLDG01065">
    <property type="entry name" value="anaerobic_coproporphyrinogen-I"/>
    <property type="match status" value="1"/>
</dbReference>
<evidence type="ECO:0000256" key="4">
    <source>
        <dbReference type="ARBA" id="ARBA00022691"/>
    </source>
</evidence>
<name>A0ABW5FBV0_9BACL</name>
<dbReference type="SFLD" id="SFLDF00562">
    <property type="entry name" value="HemN-like__clustered_with_heat"/>
    <property type="match status" value="1"/>
</dbReference>
<evidence type="ECO:0000256" key="8">
    <source>
        <dbReference type="ARBA" id="ARBA00023186"/>
    </source>
</evidence>
<evidence type="ECO:0000256" key="1">
    <source>
        <dbReference type="ARBA" id="ARBA00006100"/>
    </source>
</evidence>
<dbReference type="InterPro" id="IPR013785">
    <property type="entry name" value="Aldolase_TIM"/>
</dbReference>
<dbReference type="Gene3D" id="3.20.20.70">
    <property type="entry name" value="Aldolase class I"/>
    <property type="match status" value="1"/>
</dbReference>
<dbReference type="Proteomes" id="UP001597448">
    <property type="component" value="Unassembled WGS sequence"/>
</dbReference>
<evidence type="ECO:0000256" key="7">
    <source>
        <dbReference type="ARBA" id="ARBA00023014"/>
    </source>
</evidence>
<dbReference type="SUPFAM" id="SSF102114">
    <property type="entry name" value="Radical SAM enzymes"/>
    <property type="match status" value="1"/>
</dbReference>
<keyword evidence="9" id="KW-0963">Cytoplasm</keyword>